<dbReference type="Proteomes" id="UP001232063">
    <property type="component" value="Unassembled WGS sequence"/>
</dbReference>
<dbReference type="EMBL" id="JASJOU010000012">
    <property type="protein sequence ID" value="MDJ1504606.1"/>
    <property type="molecule type" value="Genomic_DNA"/>
</dbReference>
<dbReference type="InterPro" id="IPR053138">
    <property type="entry name" value="N-alpha-Ac-DABA_deacetylase"/>
</dbReference>
<evidence type="ECO:0000256" key="3">
    <source>
        <dbReference type="ARBA" id="ARBA00022801"/>
    </source>
</evidence>
<keyword evidence="4" id="KW-0862">Zinc</keyword>
<dbReference type="GO" id="GO:0046872">
    <property type="term" value="F:metal ion binding"/>
    <property type="evidence" value="ECO:0007669"/>
    <property type="project" value="UniProtKB-KW"/>
</dbReference>
<dbReference type="CDD" id="cd06251">
    <property type="entry name" value="M14_ASTE_ASPA-like"/>
    <property type="match status" value="1"/>
</dbReference>
<dbReference type="RefSeq" id="WP_314516048.1">
    <property type="nucleotide sequence ID" value="NZ_JASJOU010000012.1"/>
</dbReference>
<dbReference type="GO" id="GO:0016811">
    <property type="term" value="F:hydrolase activity, acting on carbon-nitrogen (but not peptide) bonds, in linear amides"/>
    <property type="evidence" value="ECO:0007669"/>
    <property type="project" value="InterPro"/>
</dbReference>
<dbReference type="Pfam" id="PF24827">
    <property type="entry name" value="AstE_AspA_cat"/>
    <property type="match status" value="1"/>
</dbReference>
<dbReference type="Gene3D" id="3.40.630.10">
    <property type="entry name" value="Zn peptidases"/>
    <property type="match status" value="1"/>
</dbReference>
<evidence type="ECO:0000256" key="2">
    <source>
        <dbReference type="ARBA" id="ARBA00022723"/>
    </source>
</evidence>
<organism evidence="6 7">
    <name type="scientific">Xanthocytophaga agilis</name>
    <dbReference type="NCBI Taxonomy" id="3048010"/>
    <lineage>
        <taxon>Bacteria</taxon>
        <taxon>Pseudomonadati</taxon>
        <taxon>Bacteroidota</taxon>
        <taxon>Cytophagia</taxon>
        <taxon>Cytophagales</taxon>
        <taxon>Rhodocytophagaceae</taxon>
        <taxon>Xanthocytophaga</taxon>
    </lineage>
</organism>
<dbReference type="PANTHER" id="PTHR37326">
    <property type="entry name" value="BLL3975 PROTEIN"/>
    <property type="match status" value="1"/>
</dbReference>
<dbReference type="SUPFAM" id="SSF53187">
    <property type="entry name" value="Zn-dependent exopeptidases"/>
    <property type="match status" value="1"/>
</dbReference>
<feature type="domain" description="Succinylglutamate desuccinylase/Aspartoacylase catalytic" evidence="5">
    <location>
        <begin position="45"/>
        <end position="223"/>
    </location>
</feature>
<name>A0AAE3R6P3_9BACT</name>
<dbReference type="PIRSF" id="PIRSF039012">
    <property type="entry name" value="ASP"/>
    <property type="match status" value="1"/>
</dbReference>
<sequence length="311" mass="34303">MSDIYIYNTPVPVGKAVSIKIPIARLPSHTLIELPVYVFRGKTDGPGLLLTAGIHGDEINGIEIVRRLINENYLMPDIGTVIAIPLVNVYGFIFNSRNLPDGKDLNRCFPGSANGSLANRMAHILMTEILPHVHHGVDFHTGGDRIANFPQIRCNLDHVKNKELASAFGAPFIVNTELIDKSFRKEALKTGKSILVFEGGESLRLDEHAIAEGKAGVRRIMHYLKMRDQEEKKQIPITIKSTTWMRTKDSGIFNPFVISGSKVVKNQPLATITDPYGESQVTIKSPYDGYIIGLNNMPVVNSGDALIHVGK</sequence>
<dbReference type="GO" id="GO:0016788">
    <property type="term" value="F:hydrolase activity, acting on ester bonds"/>
    <property type="evidence" value="ECO:0007669"/>
    <property type="project" value="InterPro"/>
</dbReference>
<dbReference type="PANTHER" id="PTHR37326:SF2">
    <property type="entry name" value="SUCCINYLGLUTAMATE DESUCCINYLASE_ASPARTOACYLASE FAMILY PROTEIN"/>
    <property type="match status" value="1"/>
</dbReference>
<evidence type="ECO:0000256" key="4">
    <source>
        <dbReference type="ARBA" id="ARBA00022833"/>
    </source>
</evidence>
<evidence type="ECO:0000259" key="5">
    <source>
        <dbReference type="Pfam" id="PF24827"/>
    </source>
</evidence>
<evidence type="ECO:0000256" key="1">
    <source>
        <dbReference type="ARBA" id="ARBA00001947"/>
    </source>
</evidence>
<reference evidence="6" key="1">
    <citation type="submission" date="2023-05" db="EMBL/GenBank/DDBJ databases">
        <authorList>
            <person name="Zhang X."/>
        </authorList>
    </citation>
    <scope>NUCLEOTIDE SEQUENCE</scope>
    <source>
        <strain evidence="6">BD1B2-1</strain>
    </source>
</reference>
<gene>
    <name evidence="6" type="ORF">QNI22_28350</name>
</gene>
<evidence type="ECO:0000313" key="6">
    <source>
        <dbReference type="EMBL" id="MDJ1504606.1"/>
    </source>
</evidence>
<proteinExistence type="predicted"/>
<comment type="cofactor">
    <cofactor evidence="1">
        <name>Zn(2+)</name>
        <dbReference type="ChEBI" id="CHEBI:29105"/>
    </cofactor>
</comment>
<dbReference type="AlphaFoldDB" id="A0AAE3R6P3"/>
<keyword evidence="2" id="KW-0479">Metal-binding</keyword>
<evidence type="ECO:0000313" key="7">
    <source>
        <dbReference type="Proteomes" id="UP001232063"/>
    </source>
</evidence>
<dbReference type="InterPro" id="IPR055438">
    <property type="entry name" value="AstE_AspA_cat"/>
</dbReference>
<accession>A0AAE3R6P3</accession>
<comment type="caution">
    <text evidence="6">The sequence shown here is derived from an EMBL/GenBank/DDBJ whole genome shotgun (WGS) entry which is preliminary data.</text>
</comment>
<protein>
    <submittedName>
        <fullName evidence="6">Succinylglutamate desuccinylase/aspartoacylase family protein</fullName>
    </submittedName>
</protein>
<dbReference type="InterPro" id="IPR043795">
    <property type="entry name" value="N-alpha-Ac-DABA-like"/>
</dbReference>
<keyword evidence="7" id="KW-1185">Reference proteome</keyword>
<keyword evidence="3" id="KW-0378">Hydrolase</keyword>